<keyword evidence="2" id="KW-1185">Reference proteome</keyword>
<accession>A0A2T9Z4H9</accession>
<evidence type="ECO:0000313" key="1">
    <source>
        <dbReference type="EMBL" id="PVU99444.1"/>
    </source>
</evidence>
<proteinExistence type="predicted"/>
<evidence type="ECO:0000313" key="2">
    <source>
        <dbReference type="Proteomes" id="UP000245609"/>
    </source>
</evidence>
<organism evidence="1 2">
    <name type="scientific">Smittium megazygosporum</name>
    <dbReference type="NCBI Taxonomy" id="133381"/>
    <lineage>
        <taxon>Eukaryota</taxon>
        <taxon>Fungi</taxon>
        <taxon>Fungi incertae sedis</taxon>
        <taxon>Zoopagomycota</taxon>
        <taxon>Kickxellomycotina</taxon>
        <taxon>Harpellomycetes</taxon>
        <taxon>Harpellales</taxon>
        <taxon>Legeriomycetaceae</taxon>
        <taxon>Smittium</taxon>
    </lineage>
</organism>
<dbReference type="OrthoDB" id="291792at2759"/>
<dbReference type="EMBL" id="MBFS01002267">
    <property type="protein sequence ID" value="PVU99444.1"/>
    <property type="molecule type" value="Genomic_DNA"/>
</dbReference>
<evidence type="ECO:0008006" key="3">
    <source>
        <dbReference type="Google" id="ProtNLM"/>
    </source>
</evidence>
<comment type="caution">
    <text evidence="1">The sequence shown here is derived from an EMBL/GenBank/DDBJ whole genome shotgun (WGS) entry which is preliminary data.</text>
</comment>
<name>A0A2T9Z4H9_9FUNG</name>
<sequence>MIYYYFCLKRSYYGFLVKYSGVDKLHPGHPHDVIPTLSRTIKDHLNPSVDIDGQIPHGMTTSEKFMTIPYTESFVSGMDPSLKHEWVQCAMLHPFEESCYIAPFKWLSSVTIKSLSVYLSLHAITTVIFRNKELVKDPLGTVFRIGKSGIRSSLFFGSLVSFAVSVPCMMRKILGRESAIAYWINGAVSGIPVLLEPASRRFEMAMFIFMRGLELIWRQVLRSKNVKSLPFVEDSIFSVSFAILMMFYQNEPSKLNNMLRVVLTRVYGKN</sequence>
<dbReference type="InterPro" id="IPR026749">
    <property type="entry name" value="Tmem135"/>
</dbReference>
<dbReference type="Proteomes" id="UP000245609">
    <property type="component" value="Unassembled WGS sequence"/>
</dbReference>
<dbReference type="AlphaFoldDB" id="A0A2T9Z4H9"/>
<gene>
    <name evidence="1" type="ORF">BB560_005499</name>
</gene>
<reference evidence="1 2" key="1">
    <citation type="journal article" date="2018" name="MBio">
        <title>Comparative Genomics Reveals the Core Gene Toolbox for the Fungus-Insect Symbiosis.</title>
        <authorList>
            <person name="Wang Y."/>
            <person name="Stata M."/>
            <person name="Wang W."/>
            <person name="Stajich J.E."/>
            <person name="White M.M."/>
            <person name="Moncalvo J.M."/>
        </authorList>
    </citation>
    <scope>NUCLEOTIDE SEQUENCE [LARGE SCALE GENOMIC DNA]</scope>
    <source>
        <strain evidence="1 2">SC-DP-2</strain>
    </source>
</reference>
<dbReference type="PANTHER" id="PTHR12459">
    <property type="entry name" value="TRANSMEMBRANE PROTEIN 135-RELATED"/>
    <property type="match status" value="1"/>
</dbReference>
<protein>
    <recommendedName>
        <fullName evidence="3">Transmembrane protein 135 N-terminal domain-containing protein</fullName>
    </recommendedName>
</protein>